<proteinExistence type="predicted"/>
<protein>
    <submittedName>
        <fullName evidence="1">Uncharacterized protein</fullName>
    </submittedName>
</protein>
<reference evidence="1" key="1">
    <citation type="submission" date="2011-10" db="EMBL/GenBank/DDBJ databases">
        <title>Provirophages and transpovirons: unique mobilome of giant viruses.</title>
        <authorList>
            <person name="Desnues C."/>
            <person name="LaScola B."/>
            <person name="Yutin N."/>
            <person name="Fournous G."/>
            <person name="Koonin E."/>
            <person name="Raoult D."/>
        </authorList>
    </citation>
    <scope>NUCLEOTIDE SEQUENCE</scope>
    <source>
        <strain evidence="1">Mv13-mv</strain>
    </source>
</reference>
<organism evidence="1">
    <name type="scientific">Moumouvirus sp. 'Monve'</name>
    <dbReference type="NCBI Taxonomy" id="1128131"/>
    <lineage>
        <taxon>Viruses</taxon>
        <taxon>Varidnaviria</taxon>
        <taxon>Bamfordvirae</taxon>
        <taxon>Nucleocytoviricota</taxon>
        <taxon>Megaviricetes</taxon>
        <taxon>Imitervirales</taxon>
        <taxon>Mimiviridae</taxon>
        <taxon>Megamimivirinae</taxon>
        <taxon>Moumouvirus</taxon>
    </lineage>
</organism>
<accession>H2EFM2</accession>
<sequence>MDRLIVLSCVSMNEPTKETYFKYYLSNVNDLKNKIKKIKKIKKSIFDENIKEFYEMNGMNNLCPYINCDKYITPNYKNYNRIEGEFCLLDNILLIEEHTSYTFAYSINVLNLTKNNCLDLYNH</sequence>
<gene>
    <name evidence="1" type="ORF">mv_R1085</name>
</gene>
<name>H2EFM2_9VIRU</name>
<dbReference type="EMBL" id="JN885999">
    <property type="protein sequence ID" value="AEX63287.1"/>
    <property type="molecule type" value="Genomic_DNA"/>
</dbReference>
<evidence type="ECO:0000313" key="1">
    <source>
        <dbReference type="EMBL" id="AEX63287.1"/>
    </source>
</evidence>